<dbReference type="Pfam" id="PF20236">
    <property type="entry name" value="DUF6593"/>
    <property type="match status" value="1"/>
</dbReference>
<feature type="domain" description="DUF6593" evidence="2">
    <location>
        <begin position="70"/>
        <end position="220"/>
    </location>
</feature>
<feature type="region of interest" description="Disordered" evidence="1">
    <location>
        <begin position="1"/>
        <end position="60"/>
    </location>
</feature>
<dbReference type="AlphaFoldDB" id="A0AAD7B887"/>
<comment type="caution">
    <text evidence="3">The sequence shown here is derived from an EMBL/GenBank/DDBJ whole genome shotgun (WGS) entry which is preliminary data.</text>
</comment>
<accession>A0AAD7B887</accession>
<sequence length="298" mass="33741">MVGPGPPGFLPRRAFPESIRLKRKDESAPARGTEKQATYTQRPTPHRLFSPLTTSDDPPPPPIIMEFATNSVRNTTIPTTDDDPYYEIVTRFWHPRLTKINKLDPASRAMTTVCEINGKGKEARIRFAEADRKRLEKSEKNRDALGEWVPSETILKFGPEKPGGIFVDADGVEYRWKTHNRNFLLIQCGDDGILPIVTYHPHKRHLLVWRMSQHASLEIKPNKIENLEGLIGRSLLLRQIGRSLESNSELSEISWWRAGVVTTSSVPFRDSYVAKWTTLYIGPVTQTPVTIDFSSLAG</sequence>
<gene>
    <name evidence="3" type="ORF">B0H17DRAFT_966317</name>
</gene>
<evidence type="ECO:0000313" key="3">
    <source>
        <dbReference type="EMBL" id="KAJ7613801.1"/>
    </source>
</evidence>
<organism evidence="3 4">
    <name type="scientific">Mycena rosella</name>
    <name type="common">Pink bonnet</name>
    <name type="synonym">Agaricus rosellus</name>
    <dbReference type="NCBI Taxonomy" id="1033263"/>
    <lineage>
        <taxon>Eukaryota</taxon>
        <taxon>Fungi</taxon>
        <taxon>Dikarya</taxon>
        <taxon>Basidiomycota</taxon>
        <taxon>Agaricomycotina</taxon>
        <taxon>Agaricomycetes</taxon>
        <taxon>Agaricomycetidae</taxon>
        <taxon>Agaricales</taxon>
        <taxon>Marasmiineae</taxon>
        <taxon>Mycenaceae</taxon>
        <taxon>Mycena</taxon>
    </lineage>
</organism>
<dbReference type="EMBL" id="JARKIE010000885">
    <property type="protein sequence ID" value="KAJ7613801.1"/>
    <property type="molecule type" value="Genomic_DNA"/>
</dbReference>
<evidence type="ECO:0000259" key="2">
    <source>
        <dbReference type="Pfam" id="PF20236"/>
    </source>
</evidence>
<keyword evidence="4" id="KW-1185">Reference proteome</keyword>
<proteinExistence type="predicted"/>
<name>A0AAD7B887_MYCRO</name>
<dbReference type="InterPro" id="IPR046528">
    <property type="entry name" value="DUF6593"/>
</dbReference>
<evidence type="ECO:0000256" key="1">
    <source>
        <dbReference type="SAM" id="MobiDB-lite"/>
    </source>
</evidence>
<evidence type="ECO:0000313" key="4">
    <source>
        <dbReference type="Proteomes" id="UP001221757"/>
    </source>
</evidence>
<reference evidence="3" key="1">
    <citation type="submission" date="2023-03" db="EMBL/GenBank/DDBJ databases">
        <title>Massive genome expansion in bonnet fungi (Mycena s.s.) driven by repeated elements and novel gene families across ecological guilds.</title>
        <authorList>
            <consortium name="Lawrence Berkeley National Laboratory"/>
            <person name="Harder C.B."/>
            <person name="Miyauchi S."/>
            <person name="Viragh M."/>
            <person name="Kuo A."/>
            <person name="Thoen E."/>
            <person name="Andreopoulos B."/>
            <person name="Lu D."/>
            <person name="Skrede I."/>
            <person name="Drula E."/>
            <person name="Henrissat B."/>
            <person name="Morin E."/>
            <person name="Kohler A."/>
            <person name="Barry K."/>
            <person name="LaButti K."/>
            <person name="Morin E."/>
            <person name="Salamov A."/>
            <person name="Lipzen A."/>
            <person name="Mereny Z."/>
            <person name="Hegedus B."/>
            <person name="Baldrian P."/>
            <person name="Stursova M."/>
            <person name="Weitz H."/>
            <person name="Taylor A."/>
            <person name="Grigoriev I.V."/>
            <person name="Nagy L.G."/>
            <person name="Martin F."/>
            <person name="Kauserud H."/>
        </authorList>
    </citation>
    <scope>NUCLEOTIDE SEQUENCE</scope>
    <source>
        <strain evidence="3">CBHHK067</strain>
    </source>
</reference>
<feature type="compositionally biased region" description="Basic and acidic residues" evidence="1">
    <location>
        <begin position="19"/>
        <end position="34"/>
    </location>
</feature>
<dbReference type="Proteomes" id="UP001221757">
    <property type="component" value="Unassembled WGS sequence"/>
</dbReference>
<protein>
    <recommendedName>
        <fullName evidence="2">DUF6593 domain-containing protein</fullName>
    </recommendedName>
</protein>